<name>W0JQH2_9EURY</name>
<dbReference type="HOGENOM" id="CLU_121888_3_0_2"/>
<evidence type="ECO:0000313" key="2">
    <source>
        <dbReference type="Proteomes" id="UP000019024"/>
    </source>
</evidence>
<evidence type="ECO:0008006" key="3">
    <source>
        <dbReference type="Google" id="ProtNLM"/>
    </source>
</evidence>
<dbReference type="KEGG" id="hlr:HALLA_12755"/>
<protein>
    <recommendedName>
        <fullName evidence="3">DUF2267 domain-containing protein</fullName>
    </recommendedName>
</protein>
<dbReference type="GeneID" id="25145310"/>
<dbReference type="Pfam" id="PF10025">
    <property type="entry name" value="DUF2267"/>
    <property type="match status" value="1"/>
</dbReference>
<proteinExistence type="predicted"/>
<keyword evidence="2" id="KW-1185">Reference proteome</keyword>
<accession>W0JQH2</accession>
<dbReference type="RefSeq" id="WP_049952770.1">
    <property type="nucleotide sequence ID" value="NZ_CP007055.1"/>
</dbReference>
<dbReference type="EMBL" id="CP007055">
    <property type="protein sequence ID" value="AHF99531.1"/>
    <property type="molecule type" value="Genomic_DNA"/>
</dbReference>
<dbReference type="AlphaFoldDB" id="W0JQH2"/>
<sequence>MQYEEFTGEVQHRAQLDSREAALSISRATLTTLSERIQPGEASNLAAQLPDELARFLERVDDVERFGFDEFVDRVDDRDELGEDDPSEAAFHAQVVVDVLAEAVEEGALEDVRAQLPADDGYDALFEIAESEKSPA</sequence>
<gene>
    <name evidence="1" type="ORF">HALLA_12755</name>
</gene>
<evidence type="ECO:0000313" key="1">
    <source>
        <dbReference type="EMBL" id="AHF99531.1"/>
    </source>
</evidence>
<dbReference type="InterPro" id="IPR038282">
    <property type="entry name" value="DUF2267_sf"/>
</dbReference>
<dbReference type="PATRIC" id="fig|797299.3.peg.1568"/>
<dbReference type="STRING" id="797299.HALLA_12755"/>
<reference evidence="1 2" key="1">
    <citation type="submission" date="2014-01" db="EMBL/GenBank/DDBJ databases">
        <authorList>
            <consortium name="DOE Joint Genome Institute"/>
            <person name="Anderson I."/>
            <person name="Huntemann M."/>
            <person name="Han J."/>
            <person name="Chen A."/>
            <person name="Kyrpides N."/>
            <person name="Mavromatis K."/>
            <person name="Markowitz V."/>
            <person name="Palaniappan K."/>
            <person name="Ivanova N."/>
            <person name="Schaumberg A."/>
            <person name="Pati A."/>
            <person name="Liolios K."/>
            <person name="Nordberg H.P."/>
            <person name="Cantor M.N."/>
            <person name="Hua S.X."/>
            <person name="Woyke T."/>
        </authorList>
    </citation>
    <scope>NUCLEOTIDE SEQUENCE [LARGE SCALE GENOMIC DNA]</scope>
    <source>
        <strain evidence="1 2">XH-48</strain>
    </source>
</reference>
<dbReference type="InterPro" id="IPR018727">
    <property type="entry name" value="DUF2267"/>
</dbReference>
<organism evidence="1 2">
    <name type="scientific">Halostagnicola larsenii XH-48</name>
    <dbReference type="NCBI Taxonomy" id="797299"/>
    <lineage>
        <taxon>Archaea</taxon>
        <taxon>Methanobacteriati</taxon>
        <taxon>Methanobacteriota</taxon>
        <taxon>Stenosarchaea group</taxon>
        <taxon>Halobacteria</taxon>
        <taxon>Halobacteriales</taxon>
        <taxon>Natrialbaceae</taxon>
        <taxon>Halostagnicola</taxon>
    </lineage>
</organism>
<dbReference type="Proteomes" id="UP000019024">
    <property type="component" value="Chromosome"/>
</dbReference>
<dbReference type="eggNOG" id="arCOG06189">
    <property type="taxonomic scope" value="Archaea"/>
</dbReference>
<dbReference type="Gene3D" id="1.10.490.110">
    <property type="entry name" value="Uncharacterized conserved protein DUF2267"/>
    <property type="match status" value="1"/>
</dbReference>
<dbReference type="OrthoDB" id="212282at2157"/>